<keyword evidence="3 6" id="KW-0479">Metal-binding</keyword>
<dbReference type="EC" id="4.2.1.84" evidence="2"/>
<evidence type="ECO:0000259" key="7">
    <source>
        <dbReference type="Pfam" id="PF02979"/>
    </source>
</evidence>
<dbReference type="SUPFAM" id="SSF56209">
    <property type="entry name" value="Nitrile hydratase alpha chain"/>
    <property type="match status" value="1"/>
</dbReference>
<keyword evidence="4 8" id="KW-0456">Lyase</keyword>
<organism evidence="8 9">
    <name type="scientific">Limnospira indica PCC 8005</name>
    <dbReference type="NCBI Taxonomy" id="376219"/>
    <lineage>
        <taxon>Bacteria</taxon>
        <taxon>Bacillati</taxon>
        <taxon>Cyanobacteriota</taxon>
        <taxon>Cyanophyceae</taxon>
        <taxon>Oscillatoriophycideae</taxon>
        <taxon>Oscillatoriales</taxon>
        <taxon>Sirenicapillariaceae</taxon>
        <taxon>Limnospira</taxon>
    </lineage>
</organism>
<evidence type="ECO:0000256" key="2">
    <source>
        <dbReference type="ARBA" id="ARBA00013079"/>
    </source>
</evidence>
<gene>
    <name evidence="8" type="primary">nthA1</name>
    <name evidence="8" type="ORF">ARTHRO_60175</name>
</gene>
<sequence>MSIPGDEQFKYSSNRELESAAKVRALEALLIEKGIIGSETVNKVLEYFDSKMGPFNGAKLVAKAWVDPDFKELLINDCNAACEVAGMTTGMSGAEGEHMRVAENTSSVHNLIVCTLCSCYPWPTLGLPPYWYKDPTFRARAAREPRTVLKEFGLDLDDSVDIRVWDSSGQIRWWVLPEKPPGTDHLSEAELAALVTPESMMGVAKVTAP</sequence>
<reference evidence="8 9" key="1">
    <citation type="submission" date="2014-02" db="EMBL/GenBank/DDBJ databases">
        <authorList>
            <person name="Genoscope - CEA"/>
        </authorList>
    </citation>
    <scope>NUCLEOTIDE SEQUENCE [LARGE SCALE GENOMIC DNA]</scope>
    <source>
        <strain evidence="8 9">PCC 8005</strain>
    </source>
</reference>
<dbReference type="RefSeq" id="WP_008054568.1">
    <property type="nucleotide sequence ID" value="NZ_FO818640.1"/>
</dbReference>
<evidence type="ECO:0000256" key="4">
    <source>
        <dbReference type="ARBA" id="ARBA00023239"/>
    </source>
</evidence>
<dbReference type="AlphaFoldDB" id="A0A9P1KJV8"/>
<keyword evidence="6" id="KW-0408">Iron</keyword>
<dbReference type="Pfam" id="PF02979">
    <property type="entry name" value="NHase_alpha"/>
    <property type="match status" value="1"/>
</dbReference>
<feature type="binding site" evidence="6">
    <location>
        <position position="119"/>
    </location>
    <ligand>
        <name>Fe(3+)</name>
        <dbReference type="ChEBI" id="CHEBI:29034"/>
    </ligand>
</feature>
<evidence type="ECO:0000256" key="6">
    <source>
        <dbReference type="PIRSR" id="PIRSR001426-1"/>
    </source>
</evidence>
<dbReference type="Proteomes" id="UP000032946">
    <property type="component" value="Chromosome"/>
</dbReference>
<dbReference type="InterPro" id="IPR023900">
    <property type="entry name" value="CN_Hdrtase_asu/SCN_Hdrlase_gsu"/>
</dbReference>
<feature type="binding site" evidence="6">
    <location>
        <position position="114"/>
    </location>
    <ligand>
        <name>Fe(3+)</name>
        <dbReference type="ChEBI" id="CHEBI:29034"/>
    </ligand>
</feature>
<dbReference type="Gene3D" id="3.90.330.10">
    <property type="entry name" value="Nitrile hydratase alpha /Thiocyanate hydrolase gamma"/>
    <property type="match status" value="1"/>
</dbReference>
<dbReference type="NCBIfam" id="TIGR01323">
    <property type="entry name" value="nitrile_alph"/>
    <property type="match status" value="1"/>
</dbReference>
<dbReference type="InterPro" id="IPR018141">
    <property type="entry name" value="Nitrile_hydratase_asu"/>
</dbReference>
<protein>
    <recommendedName>
        <fullName evidence="2">nitrile hydratase</fullName>
        <ecNumber evidence="2">4.2.1.84</ecNumber>
    </recommendedName>
</protein>
<dbReference type="GO" id="GO:0018822">
    <property type="term" value="F:nitrile hydratase activity"/>
    <property type="evidence" value="ECO:0007669"/>
    <property type="project" value="UniProtKB-EC"/>
</dbReference>
<evidence type="ECO:0000313" key="8">
    <source>
        <dbReference type="EMBL" id="CDM97574.1"/>
    </source>
</evidence>
<evidence type="ECO:0000313" key="9">
    <source>
        <dbReference type="Proteomes" id="UP000032946"/>
    </source>
</evidence>
<feature type="domain" description="Nitrile hydratase alpha/Thiocyanate hydrolase gamma" evidence="7">
    <location>
        <begin position="19"/>
        <end position="204"/>
    </location>
</feature>
<comment type="catalytic activity">
    <reaction evidence="5">
        <text>an aliphatic primary amide = an aliphatic nitrile + H2O</text>
        <dbReference type="Rhea" id="RHEA:12673"/>
        <dbReference type="ChEBI" id="CHEBI:15377"/>
        <dbReference type="ChEBI" id="CHEBI:65285"/>
        <dbReference type="ChEBI" id="CHEBI:80291"/>
        <dbReference type="EC" id="4.2.1.84"/>
    </reaction>
</comment>
<accession>A0A9P1KJV8</accession>
<comment type="similarity">
    <text evidence="1">Belongs to the nitrile hydratase subunit alpha family.</text>
</comment>
<evidence type="ECO:0000256" key="5">
    <source>
        <dbReference type="ARBA" id="ARBA00044877"/>
    </source>
</evidence>
<name>A0A9P1KJV8_9CYAN</name>
<dbReference type="InterPro" id="IPR036648">
    <property type="entry name" value="CN_Hdrase_a/SCN_Hdrase_g_sf"/>
</dbReference>
<dbReference type="PIRSF" id="PIRSF001426">
    <property type="entry name" value="NHase_alpha"/>
    <property type="match status" value="1"/>
</dbReference>
<proteinExistence type="inferred from homology"/>
<dbReference type="GO" id="GO:0046914">
    <property type="term" value="F:transition metal ion binding"/>
    <property type="evidence" value="ECO:0007669"/>
    <property type="project" value="InterPro"/>
</dbReference>
<keyword evidence="9" id="KW-1185">Reference proteome</keyword>
<feature type="binding site" evidence="6">
    <location>
        <position position="118"/>
    </location>
    <ligand>
        <name>Fe(3+)</name>
        <dbReference type="ChEBI" id="CHEBI:29034"/>
    </ligand>
</feature>
<dbReference type="InterPro" id="IPR004232">
    <property type="entry name" value="CN_Hdrtase_a/SCN_Hdrlase_g"/>
</dbReference>
<evidence type="ECO:0000256" key="1">
    <source>
        <dbReference type="ARBA" id="ARBA00009363"/>
    </source>
</evidence>
<evidence type="ECO:0000256" key="3">
    <source>
        <dbReference type="ARBA" id="ARBA00022723"/>
    </source>
</evidence>
<dbReference type="EMBL" id="FO818640">
    <property type="protein sequence ID" value="CDM97574.1"/>
    <property type="molecule type" value="Genomic_DNA"/>
</dbReference>
<feature type="binding site" evidence="6">
    <location>
        <position position="117"/>
    </location>
    <ligand>
        <name>Fe(3+)</name>
        <dbReference type="ChEBI" id="CHEBI:29034"/>
    </ligand>
</feature>